<accession>A0A2P2JIP0</accession>
<sequence length="135" mass="15347">MVPRSETGIWCLSPVLSSMMVRDPCTLGGGGMWAETAQSSMIGEASNDPDAVTDKWEVRTANRPRAASVADDVVVELEVDIASSLWLWLWRWLWLWLGEILERVIVPGTYFIHLFIGERIQFCFFPRGWTQISKT</sequence>
<dbReference type="AlphaFoldDB" id="A0A2P2JIP0"/>
<reference evidence="1" key="1">
    <citation type="submission" date="2018-02" db="EMBL/GenBank/DDBJ databases">
        <title>Rhizophora mucronata_Transcriptome.</title>
        <authorList>
            <person name="Meera S.P."/>
            <person name="Sreeshan A."/>
            <person name="Augustine A."/>
        </authorList>
    </citation>
    <scope>NUCLEOTIDE SEQUENCE</scope>
    <source>
        <tissue evidence="1">Leaf</tissue>
    </source>
</reference>
<proteinExistence type="predicted"/>
<name>A0A2P2JIP0_RHIMU</name>
<evidence type="ECO:0000313" key="1">
    <source>
        <dbReference type="EMBL" id="MBW93304.1"/>
    </source>
</evidence>
<dbReference type="EMBL" id="GGEC01012821">
    <property type="protein sequence ID" value="MBW93304.1"/>
    <property type="molecule type" value="Transcribed_RNA"/>
</dbReference>
<protein>
    <submittedName>
        <fullName evidence="1">Citrate synthase</fullName>
    </submittedName>
</protein>
<organism evidence="1">
    <name type="scientific">Rhizophora mucronata</name>
    <name type="common">Asiatic mangrove</name>
    <dbReference type="NCBI Taxonomy" id="61149"/>
    <lineage>
        <taxon>Eukaryota</taxon>
        <taxon>Viridiplantae</taxon>
        <taxon>Streptophyta</taxon>
        <taxon>Embryophyta</taxon>
        <taxon>Tracheophyta</taxon>
        <taxon>Spermatophyta</taxon>
        <taxon>Magnoliopsida</taxon>
        <taxon>eudicotyledons</taxon>
        <taxon>Gunneridae</taxon>
        <taxon>Pentapetalae</taxon>
        <taxon>rosids</taxon>
        <taxon>fabids</taxon>
        <taxon>Malpighiales</taxon>
        <taxon>Rhizophoraceae</taxon>
        <taxon>Rhizophora</taxon>
    </lineage>
</organism>